<dbReference type="Proteomes" id="UP000275846">
    <property type="component" value="Unassembled WGS sequence"/>
</dbReference>
<evidence type="ECO:0000313" key="7">
    <source>
        <dbReference type="EMBL" id="VDL95462.1"/>
    </source>
</evidence>
<name>A0A183SXX9_SCHSO</name>
<keyword evidence="8" id="KW-1185">Reference proteome</keyword>
<reference evidence="7 8" key="2">
    <citation type="submission" date="2018-11" db="EMBL/GenBank/DDBJ databases">
        <authorList>
            <consortium name="Pathogen Informatics"/>
        </authorList>
    </citation>
    <scope>NUCLEOTIDE SEQUENCE [LARGE SCALE GENOMIC DNA]</scope>
    <source>
        <strain evidence="7 8">NST_G2</strain>
    </source>
</reference>
<dbReference type="GO" id="GO:0005524">
    <property type="term" value="F:ATP binding"/>
    <property type="evidence" value="ECO:0007669"/>
    <property type="project" value="UniProtKB-KW"/>
</dbReference>
<evidence type="ECO:0000256" key="1">
    <source>
        <dbReference type="ARBA" id="ARBA00022527"/>
    </source>
</evidence>
<keyword evidence="5" id="KW-0067">ATP-binding</keyword>
<dbReference type="OrthoDB" id="504170at2759"/>
<protein>
    <submittedName>
        <fullName evidence="9">Protein kinase domain-containing protein</fullName>
    </submittedName>
</protein>
<dbReference type="GO" id="GO:0004674">
    <property type="term" value="F:protein serine/threonine kinase activity"/>
    <property type="evidence" value="ECO:0007669"/>
    <property type="project" value="UniProtKB-KW"/>
</dbReference>
<proteinExistence type="predicted"/>
<dbReference type="SUPFAM" id="SSF56112">
    <property type="entry name" value="Protein kinase-like (PK-like)"/>
    <property type="match status" value="1"/>
</dbReference>
<dbReference type="GO" id="GO:0035556">
    <property type="term" value="P:intracellular signal transduction"/>
    <property type="evidence" value="ECO:0007669"/>
    <property type="project" value="TreeGrafter"/>
</dbReference>
<dbReference type="GO" id="GO:0043065">
    <property type="term" value="P:positive regulation of apoptotic process"/>
    <property type="evidence" value="ECO:0007669"/>
    <property type="project" value="TreeGrafter"/>
</dbReference>
<dbReference type="STRING" id="70667.A0A183SXX9"/>
<dbReference type="InterPro" id="IPR011009">
    <property type="entry name" value="Kinase-like_dom_sf"/>
</dbReference>
<organism evidence="9">
    <name type="scientific">Schistocephalus solidus</name>
    <name type="common">Tapeworm</name>
    <dbReference type="NCBI Taxonomy" id="70667"/>
    <lineage>
        <taxon>Eukaryota</taxon>
        <taxon>Metazoa</taxon>
        <taxon>Spiralia</taxon>
        <taxon>Lophotrochozoa</taxon>
        <taxon>Platyhelminthes</taxon>
        <taxon>Cestoda</taxon>
        <taxon>Eucestoda</taxon>
        <taxon>Diphyllobothriidea</taxon>
        <taxon>Diphyllobothriidae</taxon>
        <taxon>Schistocephalus</taxon>
    </lineage>
</organism>
<dbReference type="PANTHER" id="PTHR24342:SF14">
    <property type="entry name" value="DEATH-ASSOCIATED PROTEIN KINASE DAPK-1"/>
    <property type="match status" value="1"/>
</dbReference>
<dbReference type="PANTHER" id="PTHR24342">
    <property type="entry name" value="SERINE/THREONINE-PROTEIN KINASE 17"/>
    <property type="match status" value="1"/>
</dbReference>
<evidence type="ECO:0000256" key="5">
    <source>
        <dbReference type="ARBA" id="ARBA00022840"/>
    </source>
</evidence>
<keyword evidence="3" id="KW-0547">Nucleotide-binding</keyword>
<dbReference type="PROSITE" id="PS50011">
    <property type="entry name" value="PROTEIN_KINASE_DOM"/>
    <property type="match status" value="1"/>
</dbReference>
<dbReference type="EMBL" id="UYSU01035025">
    <property type="protein sequence ID" value="VDL95462.1"/>
    <property type="molecule type" value="Genomic_DNA"/>
</dbReference>
<feature type="domain" description="Protein kinase" evidence="6">
    <location>
        <begin position="1"/>
        <end position="89"/>
    </location>
</feature>
<reference evidence="9" key="1">
    <citation type="submission" date="2016-06" db="UniProtKB">
        <authorList>
            <consortium name="WormBaseParasite"/>
        </authorList>
    </citation>
    <scope>IDENTIFICATION</scope>
</reference>
<keyword evidence="1" id="KW-0723">Serine/threonine-protein kinase</keyword>
<dbReference type="GO" id="GO:0005634">
    <property type="term" value="C:nucleus"/>
    <property type="evidence" value="ECO:0007669"/>
    <property type="project" value="TreeGrafter"/>
</dbReference>
<dbReference type="Pfam" id="PF00069">
    <property type="entry name" value="Pkinase"/>
    <property type="match status" value="1"/>
</dbReference>
<dbReference type="InterPro" id="IPR000719">
    <property type="entry name" value="Prot_kinase_dom"/>
</dbReference>
<evidence type="ECO:0000256" key="3">
    <source>
        <dbReference type="ARBA" id="ARBA00022741"/>
    </source>
</evidence>
<evidence type="ECO:0000256" key="2">
    <source>
        <dbReference type="ARBA" id="ARBA00022679"/>
    </source>
</evidence>
<keyword evidence="4" id="KW-0418">Kinase</keyword>
<keyword evidence="2" id="KW-0808">Transferase</keyword>
<sequence>MLTKRSSFSKPKTPEIVSFDPITFATDMWAIGVMTYILLSGISPFAGDSQIETFQNILECAVTYDREEFDEVSTAARDFMDRLLQKNPR</sequence>
<evidence type="ECO:0000259" key="6">
    <source>
        <dbReference type="PROSITE" id="PS50011"/>
    </source>
</evidence>
<gene>
    <name evidence="7" type="ORF">SSLN_LOCUS9077</name>
</gene>
<evidence type="ECO:0000313" key="9">
    <source>
        <dbReference type="WBParaSite" id="SSLN_0000942601-mRNA-1"/>
    </source>
</evidence>
<evidence type="ECO:0000313" key="8">
    <source>
        <dbReference type="Proteomes" id="UP000275846"/>
    </source>
</evidence>
<evidence type="ECO:0000256" key="4">
    <source>
        <dbReference type="ARBA" id="ARBA00022777"/>
    </source>
</evidence>
<dbReference type="WBParaSite" id="SSLN_0000942601-mRNA-1">
    <property type="protein sequence ID" value="SSLN_0000942601-mRNA-1"/>
    <property type="gene ID" value="SSLN_0000942601"/>
</dbReference>
<dbReference type="Gene3D" id="1.10.510.10">
    <property type="entry name" value="Transferase(Phosphotransferase) domain 1"/>
    <property type="match status" value="1"/>
</dbReference>
<dbReference type="AlphaFoldDB" id="A0A183SXX9"/>
<accession>A0A183SXX9</accession>